<organism evidence="2 3">
    <name type="scientific">Methanococcus maripaludis</name>
    <name type="common">Methanococcus deltae</name>
    <dbReference type="NCBI Taxonomy" id="39152"/>
    <lineage>
        <taxon>Archaea</taxon>
        <taxon>Methanobacteriati</taxon>
        <taxon>Methanobacteriota</taxon>
        <taxon>Methanomada group</taxon>
        <taxon>Methanococci</taxon>
        <taxon>Methanococcales</taxon>
        <taxon>Methanococcaceae</taxon>
        <taxon>Methanococcus</taxon>
    </lineage>
</organism>
<dbReference type="AlphaFoldDB" id="A0A7J9NZ05"/>
<dbReference type="EMBL" id="JACDUH010000001">
    <property type="protein sequence ID" value="MBA2850966.1"/>
    <property type="molecule type" value="Genomic_DNA"/>
</dbReference>
<proteinExistence type="predicted"/>
<dbReference type="RefSeq" id="WP_181500943.1">
    <property type="nucleotide sequence ID" value="NZ_JACDUH010000001.1"/>
</dbReference>
<reference evidence="2 3" key="1">
    <citation type="submission" date="2020-07" db="EMBL/GenBank/DDBJ databases">
        <title>Genomic Encyclopedia of Type Strains, Phase IV (KMG-V): Genome sequencing to study the core and pangenomes of soil and plant-associated prokaryotes.</title>
        <authorList>
            <person name="Whitman W."/>
        </authorList>
    </citation>
    <scope>NUCLEOTIDE SEQUENCE [LARGE SCALE GENOMIC DNA]</scope>
    <source>
        <strain evidence="2 3">A1</strain>
    </source>
</reference>
<accession>A0A7J9NZ05</accession>
<evidence type="ECO:0000313" key="2">
    <source>
        <dbReference type="EMBL" id="MBA2850966.1"/>
    </source>
</evidence>
<gene>
    <name evidence="2" type="ORF">HNP86_001097</name>
</gene>
<protein>
    <submittedName>
        <fullName evidence="2">Uncharacterized protein</fullName>
    </submittedName>
</protein>
<name>A0A7J9NZ05_METMI</name>
<evidence type="ECO:0000313" key="3">
    <source>
        <dbReference type="Proteomes" id="UP000564425"/>
    </source>
</evidence>
<keyword evidence="1" id="KW-1133">Transmembrane helix</keyword>
<comment type="caution">
    <text evidence="2">The sequence shown here is derived from an EMBL/GenBank/DDBJ whole genome shotgun (WGS) entry which is preliminary data.</text>
</comment>
<dbReference type="Proteomes" id="UP000564425">
    <property type="component" value="Unassembled WGS sequence"/>
</dbReference>
<keyword evidence="1" id="KW-0472">Membrane</keyword>
<feature type="transmembrane region" description="Helical" evidence="1">
    <location>
        <begin position="12"/>
        <end position="35"/>
    </location>
</feature>
<evidence type="ECO:0000256" key="1">
    <source>
        <dbReference type="SAM" id="Phobius"/>
    </source>
</evidence>
<keyword evidence="1" id="KW-0812">Transmembrane</keyword>
<feature type="transmembrane region" description="Helical" evidence="1">
    <location>
        <begin position="55"/>
        <end position="74"/>
    </location>
</feature>
<sequence length="316" mass="36922">MGKIIDLIKKHYIAVIIGTLAIVLFLVVLLLAITISHFFWNSDAVQIASKYMDVLFNIFSLIFGLAALVTAIVVREQVNEMKIQRMESYKPKLLLSDTHVPIIREAGRRYYKIEEPMPQYGNFTNYTPNSEMDLLDILKAITYHGELYIKLYNIGEGFARNVLYEWKSNYSKISEDLNYFFGVNFTKYENDVFSMNTGDTPINIQIMKQNPNRIVQIIPAKYLQPTERCHIENNVFNIIDNIIFKDISPEKQRFELKNYLKVSYSDKNGENNIEEFFEVKIRADYTLSMLPINSSRIAKELYIIPKQISEKEFLEK</sequence>